<dbReference type="EMBL" id="CP047657">
    <property type="protein sequence ID" value="QHJ14087.1"/>
    <property type="molecule type" value="Genomic_DNA"/>
</dbReference>
<evidence type="ECO:0000259" key="1">
    <source>
        <dbReference type="Pfam" id="PF13673"/>
    </source>
</evidence>
<protein>
    <recommendedName>
        <fullName evidence="1">N-acetyltransferase domain-containing protein</fullName>
    </recommendedName>
</protein>
<dbReference type="Proteomes" id="UP000464524">
    <property type="component" value="Plasmid unnamed"/>
</dbReference>
<dbReference type="Pfam" id="PF13673">
    <property type="entry name" value="Acetyltransf_10"/>
    <property type="match status" value="1"/>
</dbReference>
<accession>A0A857JSW2</accession>
<proteinExistence type="predicted"/>
<dbReference type="SUPFAM" id="SSF55729">
    <property type="entry name" value="Acyl-CoA N-acyltransferases (Nat)"/>
    <property type="match status" value="1"/>
</dbReference>
<name>A0A857JSW2_9ALTE</name>
<gene>
    <name evidence="2" type="ORF">FX988_04369</name>
</gene>
<dbReference type="InterPro" id="IPR000182">
    <property type="entry name" value="GNAT_dom"/>
</dbReference>
<geneLocation type="plasmid" evidence="2 3">
    <name>unnamed</name>
</geneLocation>
<feature type="domain" description="N-acetyltransferase" evidence="1">
    <location>
        <begin position="151"/>
        <end position="208"/>
    </location>
</feature>
<evidence type="ECO:0000313" key="3">
    <source>
        <dbReference type="Proteomes" id="UP000464524"/>
    </source>
</evidence>
<dbReference type="AlphaFoldDB" id="A0A857JSW2"/>
<reference evidence="2 3" key="1">
    <citation type="submission" date="2019-12" db="EMBL/GenBank/DDBJ databases">
        <title>Genome sequencing and assembly of endphytes of Porphyra tenera.</title>
        <authorList>
            <person name="Park J.M."/>
            <person name="Shin R."/>
            <person name="Jo S.H."/>
        </authorList>
    </citation>
    <scope>NUCLEOTIDE SEQUENCE [LARGE SCALE GENOMIC DNA]</scope>
    <source>
        <strain evidence="2 3">GPM4</strain>
        <plasmid evidence="2 3">unnamed</plasmid>
    </source>
</reference>
<evidence type="ECO:0000313" key="2">
    <source>
        <dbReference type="EMBL" id="QHJ14087.1"/>
    </source>
</evidence>
<dbReference type="GO" id="GO:0016747">
    <property type="term" value="F:acyltransferase activity, transferring groups other than amino-acyl groups"/>
    <property type="evidence" value="ECO:0007669"/>
    <property type="project" value="InterPro"/>
</dbReference>
<keyword evidence="2" id="KW-0614">Plasmid</keyword>
<keyword evidence="3" id="KW-1185">Reference proteome</keyword>
<dbReference type="KEGG" id="pmes:FX988_04369"/>
<organism evidence="2 3">
    <name type="scientific">Paraglaciecola mesophila</name>
    <dbReference type="NCBI Taxonomy" id="197222"/>
    <lineage>
        <taxon>Bacteria</taxon>
        <taxon>Pseudomonadati</taxon>
        <taxon>Pseudomonadota</taxon>
        <taxon>Gammaproteobacteria</taxon>
        <taxon>Alteromonadales</taxon>
        <taxon>Alteromonadaceae</taxon>
        <taxon>Paraglaciecola</taxon>
    </lineage>
</organism>
<dbReference type="InterPro" id="IPR016181">
    <property type="entry name" value="Acyl_CoA_acyltransferase"/>
</dbReference>
<sequence>MERRMNLFDIFPEESIRSKFSQEVVIKTRDRKKLGEISQIKSGCMAEIGGGAWDRYVQNNPDCNKQALASFFDENSPKIYLAMERYTGLKVLKDILYITADVIDTEIEETQCAELLLAVTWPNVLRISDVTFVNPYAPIPESERRYRFQYFKGLGLFQELLKNCENYCKEKGIQEITLAAAYIDLVPFFESYGFRVEDTPAGRAFLEFEEGIPMHKVL</sequence>
<dbReference type="Gene3D" id="3.40.630.30">
    <property type="match status" value="1"/>
</dbReference>